<dbReference type="HOGENOM" id="CLU_1665825_0_0_5"/>
<protein>
    <submittedName>
        <fullName evidence="2">Uncharacterized protein</fullName>
    </submittedName>
</protein>
<dbReference type="AlphaFoldDB" id="D9QPD7"/>
<dbReference type="OrthoDB" id="5741133at2"/>
<dbReference type="InterPro" id="IPR046525">
    <property type="entry name" value="DUF6702"/>
</dbReference>
<evidence type="ECO:0000313" key="3">
    <source>
        <dbReference type="Proteomes" id="UP000002696"/>
    </source>
</evidence>
<dbReference type="STRING" id="633149.Bresu_3094"/>
<dbReference type="eggNOG" id="ENOG50338RC">
    <property type="taxonomic scope" value="Bacteria"/>
</dbReference>
<dbReference type="KEGG" id="bsb:Bresu_3094"/>
<evidence type="ECO:0000256" key="1">
    <source>
        <dbReference type="SAM" id="SignalP"/>
    </source>
</evidence>
<feature type="chain" id="PRO_5003127153" evidence="1">
    <location>
        <begin position="22"/>
        <end position="167"/>
    </location>
</feature>
<reference evidence="3" key="1">
    <citation type="journal article" date="2011" name="J. Bacteriol.">
        <title>Genome sequences of eight morphologically diverse alphaproteobacteria.</title>
        <authorList>
            <consortium name="US DOE Joint Genome Institute"/>
            <person name="Brown P.J."/>
            <person name="Kysela D.T."/>
            <person name="Buechlein A."/>
            <person name="Hemmerich C."/>
            <person name="Brun Y.V."/>
        </authorList>
    </citation>
    <scope>NUCLEOTIDE SEQUENCE [LARGE SCALE GENOMIC DNA]</scope>
    <source>
        <strain evidence="3">ATCC 15264 / DSM 4735 / LMG 14903 / NBRC 16000 / CB 81</strain>
    </source>
</reference>
<organism evidence="2 3">
    <name type="scientific">Brevundimonas subvibrioides (strain ATCC 15264 / DSM 4735 / LMG 14903 / NBRC 16000 / CB 81)</name>
    <name type="common">Caulobacter subvibrioides</name>
    <dbReference type="NCBI Taxonomy" id="633149"/>
    <lineage>
        <taxon>Bacteria</taxon>
        <taxon>Pseudomonadati</taxon>
        <taxon>Pseudomonadota</taxon>
        <taxon>Alphaproteobacteria</taxon>
        <taxon>Caulobacterales</taxon>
        <taxon>Caulobacteraceae</taxon>
        <taxon>Brevundimonas</taxon>
    </lineage>
</organism>
<proteinExistence type="predicted"/>
<keyword evidence="1" id="KW-0732">Signal</keyword>
<gene>
    <name evidence="2" type="ordered locus">Bresu_3094</name>
</gene>
<dbReference type="RefSeq" id="WP_013270500.1">
    <property type="nucleotide sequence ID" value="NC_014375.1"/>
</dbReference>
<keyword evidence="3" id="KW-1185">Reference proteome</keyword>
<feature type="signal peptide" evidence="1">
    <location>
        <begin position="1"/>
        <end position="21"/>
    </location>
</feature>
<name>D9QPD7_BRESC</name>
<accession>D9QPD7</accession>
<dbReference type="BioCyc" id="BSUB633149:G1GM8-3111-MONOMER"/>
<dbReference type="Pfam" id="PF20420">
    <property type="entry name" value="DUF6702"/>
    <property type="match status" value="1"/>
</dbReference>
<dbReference type="EMBL" id="CP002102">
    <property type="protein sequence ID" value="ADL02400.1"/>
    <property type="molecule type" value="Genomic_DNA"/>
</dbReference>
<dbReference type="Proteomes" id="UP000002696">
    <property type="component" value="Chromosome"/>
</dbReference>
<dbReference type="InParanoid" id="D9QPD7"/>
<sequence>MKRLGLSIVAAALLLAGPSLAHRGHGGLTVVVIDEATGGVTVTHRFAAHDVEPALVTVAPDAQPTLDDPAAVLALEAHLDRRFRLEVNGERIDLDHARTDLAGDNIRVDFTGQGLSGAAGRSVRVDLDFFPGVHDDQEQQVNVRVAGVTRTVVFRPGSPAQTVVFTR</sequence>
<evidence type="ECO:0000313" key="2">
    <source>
        <dbReference type="EMBL" id="ADL02400.1"/>
    </source>
</evidence>